<dbReference type="SMART" id="SM00028">
    <property type="entry name" value="TPR"/>
    <property type="match status" value="10"/>
</dbReference>
<proteinExistence type="predicted"/>
<feature type="repeat" description="TPR" evidence="3">
    <location>
        <begin position="337"/>
        <end position="370"/>
    </location>
</feature>
<sequence length="557" mass="60364">MAAASILIAAVLTFGIGGAAMAAPDKTALKAQEGSSALLRGRYDLAVSAYDEALREAGLPPARQATILSDRGVAKWRMKQLDDAAADFTKAVSLNPDYALAYNNRGNVFLEMNRPDDAFRDFDRAVALSPDFGAAYANRANASQKLNHPDVAEKDFRKAIELMPASSIPLNGCGRIAAGEGRLYTGLRYLNRAITLNAQFAPAYHNRAAIYAALKRNDEAAQDLDKVIALAPDNVALYVARGQAHAKEKRWQPAFRDFSKAVELASDNVPALIGRASQNLERKRADLALDDLNHAISLDANAAEAYFWRGQAKYGTGDVEGADADLSKALELAPAYADAYRFRGSYRERGGRRDEAIADYRKALELDPLNRDLRDGYKAASGETADAVVKPLAPAVDGWEVYRSATGHYTALNERYPKMPVMLETQGAAPAEILEWTPLKETLAGIGLLRYRSGEKGGIPHEFVAIIDLSRAQVTGIEPYITGDAKSKWAWTQYGVTVTDTDGLSSVYDLRKPRQEMPQQAARRDENPWSTVFGGGGGGGGGGGRRGGPSIFGWLFR</sequence>
<dbReference type="InterPro" id="IPR019734">
    <property type="entry name" value="TPR_rpt"/>
</dbReference>
<feature type="repeat" description="TPR" evidence="3">
    <location>
        <begin position="235"/>
        <end position="268"/>
    </location>
</feature>
<feature type="repeat" description="TPR" evidence="3">
    <location>
        <begin position="65"/>
        <end position="98"/>
    </location>
</feature>
<feature type="repeat" description="TPR" evidence="3">
    <location>
        <begin position="303"/>
        <end position="336"/>
    </location>
</feature>
<dbReference type="PROSITE" id="PS50293">
    <property type="entry name" value="TPR_REGION"/>
    <property type="match status" value="2"/>
</dbReference>
<evidence type="ECO:0000256" key="2">
    <source>
        <dbReference type="ARBA" id="ARBA00022803"/>
    </source>
</evidence>
<feature type="chain" id="PRO_5003171190" evidence="4">
    <location>
        <begin position="23"/>
        <end position="557"/>
    </location>
</feature>
<reference evidence="6" key="1">
    <citation type="journal article" date="2011" name="J. Bacteriol.">
        <title>Genome sequences of eight morphologically diverse alphaproteobacteria.</title>
        <authorList>
            <consortium name="US DOE Joint Genome Institute"/>
            <person name="Brown P.J."/>
            <person name="Kysela D.T."/>
            <person name="Buechlein A."/>
            <person name="Hemmerich C."/>
            <person name="Brun Y.V."/>
        </authorList>
    </citation>
    <scope>NUCLEOTIDE SEQUENCE [LARGE SCALE GENOMIC DNA]</scope>
    <source>
        <strain evidence="6">ATCC 17100 / ATH 3.1.1 / DSM 162 / LMG 4299</strain>
    </source>
</reference>
<evidence type="ECO:0000256" key="3">
    <source>
        <dbReference type="PROSITE-ProRule" id="PRU00339"/>
    </source>
</evidence>
<dbReference type="Gene3D" id="1.25.40.10">
    <property type="entry name" value="Tetratricopeptide repeat domain"/>
    <property type="match status" value="3"/>
</dbReference>
<dbReference type="Pfam" id="PF07719">
    <property type="entry name" value="TPR_2"/>
    <property type="match status" value="1"/>
</dbReference>
<dbReference type="InterPro" id="IPR013105">
    <property type="entry name" value="TPR_2"/>
</dbReference>
<dbReference type="Pfam" id="PF13181">
    <property type="entry name" value="TPR_8"/>
    <property type="match status" value="1"/>
</dbReference>
<keyword evidence="4" id="KW-0732">Signal</keyword>
<name>E3I6C4_RHOVT</name>
<dbReference type="PROSITE" id="PS50005">
    <property type="entry name" value="TPR"/>
    <property type="match status" value="7"/>
</dbReference>
<dbReference type="SUPFAM" id="SSF48452">
    <property type="entry name" value="TPR-like"/>
    <property type="match status" value="2"/>
</dbReference>
<dbReference type="STRING" id="648757.Rvan_0195"/>
<dbReference type="PANTHER" id="PTHR44858">
    <property type="entry name" value="TETRATRICOPEPTIDE REPEAT PROTEIN 6"/>
    <property type="match status" value="1"/>
</dbReference>
<organism evidence="5 6">
    <name type="scientific">Rhodomicrobium vannielii (strain ATCC 17100 / DSM 162 / LMG 4299 / NCIMB 10020 / ATH 3.1.1)</name>
    <dbReference type="NCBI Taxonomy" id="648757"/>
    <lineage>
        <taxon>Bacteria</taxon>
        <taxon>Pseudomonadati</taxon>
        <taxon>Pseudomonadota</taxon>
        <taxon>Alphaproteobacteria</taxon>
        <taxon>Hyphomicrobiales</taxon>
        <taxon>Hyphomicrobiaceae</taxon>
        <taxon>Rhodomicrobium</taxon>
    </lineage>
</organism>
<dbReference type="KEGG" id="rva:Rvan_0195"/>
<evidence type="ECO:0000313" key="6">
    <source>
        <dbReference type="Proteomes" id="UP000001399"/>
    </source>
</evidence>
<dbReference type="HOGENOM" id="CLU_473118_0_0_5"/>
<dbReference type="AlphaFoldDB" id="E3I6C4"/>
<keyword evidence="1" id="KW-0677">Repeat</keyword>
<dbReference type="EMBL" id="CP002292">
    <property type="protein sequence ID" value="ADP69485.1"/>
    <property type="molecule type" value="Genomic_DNA"/>
</dbReference>
<protein>
    <submittedName>
        <fullName evidence="5">Tetratricopeptide TPR_1 repeat-containing protein</fullName>
    </submittedName>
</protein>
<feature type="repeat" description="TPR" evidence="3">
    <location>
        <begin position="133"/>
        <end position="166"/>
    </location>
</feature>
<feature type="repeat" description="TPR" evidence="3">
    <location>
        <begin position="99"/>
        <end position="132"/>
    </location>
</feature>
<feature type="signal peptide" evidence="4">
    <location>
        <begin position="1"/>
        <end position="22"/>
    </location>
</feature>
<evidence type="ECO:0000256" key="4">
    <source>
        <dbReference type="SAM" id="SignalP"/>
    </source>
</evidence>
<dbReference type="Proteomes" id="UP000001399">
    <property type="component" value="Chromosome"/>
</dbReference>
<keyword evidence="6" id="KW-1185">Reference proteome</keyword>
<evidence type="ECO:0000256" key="1">
    <source>
        <dbReference type="ARBA" id="ARBA00022737"/>
    </source>
</evidence>
<feature type="repeat" description="TPR" evidence="3">
    <location>
        <begin position="201"/>
        <end position="234"/>
    </location>
</feature>
<dbReference type="PANTHER" id="PTHR44858:SF1">
    <property type="entry name" value="UDP-N-ACETYLGLUCOSAMINE--PEPTIDE N-ACETYLGLUCOSAMINYLTRANSFERASE SPINDLY-RELATED"/>
    <property type="match status" value="1"/>
</dbReference>
<dbReference type="eggNOG" id="COG0457">
    <property type="taxonomic scope" value="Bacteria"/>
</dbReference>
<accession>E3I6C4</accession>
<gene>
    <name evidence="5" type="ordered locus">Rvan_0195</name>
</gene>
<keyword evidence="2 3" id="KW-0802">TPR repeat</keyword>
<dbReference type="InterPro" id="IPR050498">
    <property type="entry name" value="Ycf3"/>
</dbReference>
<dbReference type="InterPro" id="IPR011990">
    <property type="entry name" value="TPR-like_helical_dom_sf"/>
</dbReference>
<dbReference type="Pfam" id="PF13432">
    <property type="entry name" value="TPR_16"/>
    <property type="match status" value="2"/>
</dbReference>
<evidence type="ECO:0000313" key="5">
    <source>
        <dbReference type="EMBL" id="ADP69485.1"/>
    </source>
</evidence>
<dbReference type="eggNOG" id="COG3063">
    <property type="taxonomic scope" value="Bacteria"/>
</dbReference>